<evidence type="ECO:0000256" key="1">
    <source>
        <dbReference type="SAM" id="Phobius"/>
    </source>
</evidence>
<comment type="caution">
    <text evidence="2">The sequence shown here is derived from an EMBL/GenBank/DDBJ whole genome shotgun (WGS) entry which is preliminary data.</text>
</comment>
<gene>
    <name evidence="2" type="ORF">DW729_00780</name>
</gene>
<sequence length="246" mass="28977">MDWIDTNSLISICTFAIGLTQFLFWRYIAKQKSYETEKGKNLATKEDIGEITKEIESVKNTFTIETEKLKAKLTLFTNVQYGIISEERNAIIEFVKSLYNLESSIFKTPTKITDNKAIEREMENMDNAHYALKCAQALFNLYIEDDELKIEAINLIKDTVNQINILQKAYGEIMIKNIEIELRKKEVYENTTAKRDIMKKVFQERQEIYTNAREKTTNLYSSYIKDRAIFENKCRTRIYKLLEPEH</sequence>
<dbReference type="AlphaFoldDB" id="A0A414JTH8"/>
<dbReference type="EMBL" id="QSKL01000001">
    <property type="protein sequence ID" value="RHE61980.1"/>
    <property type="molecule type" value="Genomic_DNA"/>
</dbReference>
<accession>A0A414JTH8</accession>
<feature type="transmembrane region" description="Helical" evidence="1">
    <location>
        <begin position="6"/>
        <end position="28"/>
    </location>
</feature>
<name>A0A414JTH8_BACUN</name>
<dbReference type="RefSeq" id="WP_118930775.1">
    <property type="nucleotide sequence ID" value="NZ_JAQDIY010000001.1"/>
</dbReference>
<proteinExistence type="predicted"/>
<evidence type="ECO:0000313" key="3">
    <source>
        <dbReference type="Proteomes" id="UP000284640"/>
    </source>
</evidence>
<keyword evidence="1" id="KW-0812">Transmembrane</keyword>
<evidence type="ECO:0000313" key="2">
    <source>
        <dbReference type="EMBL" id="RHE61980.1"/>
    </source>
</evidence>
<keyword evidence="1" id="KW-1133">Transmembrane helix</keyword>
<keyword evidence="1" id="KW-0472">Membrane</keyword>
<reference evidence="2 3" key="1">
    <citation type="submission" date="2018-08" db="EMBL/GenBank/DDBJ databases">
        <title>A genome reference for cultivated species of the human gut microbiota.</title>
        <authorList>
            <person name="Zou Y."/>
            <person name="Xue W."/>
            <person name="Luo G."/>
        </authorList>
    </citation>
    <scope>NUCLEOTIDE SEQUENCE [LARGE SCALE GENOMIC DNA]</scope>
    <source>
        <strain evidence="2 3">AM27-46</strain>
    </source>
</reference>
<protein>
    <submittedName>
        <fullName evidence="2">Uncharacterized protein</fullName>
    </submittedName>
</protein>
<dbReference type="Proteomes" id="UP000284640">
    <property type="component" value="Unassembled WGS sequence"/>
</dbReference>
<organism evidence="2 3">
    <name type="scientific">Bacteroides uniformis</name>
    <dbReference type="NCBI Taxonomy" id="820"/>
    <lineage>
        <taxon>Bacteria</taxon>
        <taxon>Pseudomonadati</taxon>
        <taxon>Bacteroidota</taxon>
        <taxon>Bacteroidia</taxon>
        <taxon>Bacteroidales</taxon>
        <taxon>Bacteroidaceae</taxon>
        <taxon>Bacteroides</taxon>
    </lineage>
</organism>